<keyword evidence="11" id="KW-0812">Transmembrane</keyword>
<dbReference type="InterPro" id="IPR014883">
    <property type="entry name" value="VRR_NUC"/>
</dbReference>
<keyword evidence="10" id="KW-0464">Manganese</keyword>
<dbReference type="GO" id="GO:0017108">
    <property type="term" value="F:5'-flap endonuclease activity"/>
    <property type="evidence" value="ECO:0007669"/>
    <property type="project" value="TreeGrafter"/>
</dbReference>
<organism evidence="13 14">
    <name type="scientific">Sulfidibacter corallicola</name>
    <dbReference type="NCBI Taxonomy" id="2818388"/>
    <lineage>
        <taxon>Bacteria</taxon>
        <taxon>Pseudomonadati</taxon>
        <taxon>Acidobacteriota</taxon>
        <taxon>Holophagae</taxon>
        <taxon>Acanthopleuribacterales</taxon>
        <taxon>Acanthopleuribacteraceae</taxon>
        <taxon>Sulfidibacter</taxon>
    </lineage>
</organism>
<keyword evidence="7" id="KW-0479">Metal-binding</keyword>
<dbReference type="InterPro" id="IPR049125">
    <property type="entry name" value="FAN1-like_WH"/>
</dbReference>
<evidence type="ECO:0000256" key="5">
    <source>
        <dbReference type="ARBA" id="ARBA00012029"/>
    </source>
</evidence>
<dbReference type="InterPro" id="IPR033315">
    <property type="entry name" value="Fan1-like"/>
</dbReference>
<sequence>MSETDSREPRPDEPVELPTGYYLDNFQTLLDFVDELYGDILSEEERRFSSGFRTLDLSARRLFVRLLMRKGPVFRSDKLHYPEIGEVTLAAASLESAGLLCRNHDRQVEEVARLLLRHELIGLLEAEPKSGREQVRTGWSRYRKEELLDRLLGEGSTEILAERIQHLFDWYELNHLQIVDVYRLLFFGNLGQDLTEFVLLDLGLVRYERYLIHRKDRLFTDRDVLARTLEVLHLREACCQALEMEDLPLLERICDALPEALGESSIARRRDRILNAVGRFCERRGDLVRALDYYGRASAPPARERFARVQDKLGDAKGALDVCESILAEPREDAEVLFANMFRAKMQKKLGLEVHKPKRLQHPDQTLLLERKPGRKVEEAVLIAMAEKGIPGFYAENRFWLSLFGLAFWDIVFLPVRGAFFNRYQRGPMGTFSSEFRKLRLPEIERRLEECADRDRLERRVLETHDEKQGIANYFVAWHPDLKAQVRTCLGHVPGPHLALIFDRLSRDPGEYRSGFPDLLLFPDSETYMMAEVKGPGDQLQHNQRGWLRYFAERGLPYKVIKVKWLS</sequence>
<evidence type="ECO:0000256" key="7">
    <source>
        <dbReference type="ARBA" id="ARBA00022723"/>
    </source>
</evidence>
<dbReference type="Proteomes" id="UP000663929">
    <property type="component" value="Chromosome"/>
</dbReference>
<evidence type="ECO:0000256" key="3">
    <source>
        <dbReference type="ARBA" id="ARBA00001946"/>
    </source>
</evidence>
<comment type="cofactor">
    <cofactor evidence="3">
        <name>Mg(2+)</name>
        <dbReference type="ChEBI" id="CHEBI:18420"/>
    </cofactor>
</comment>
<keyword evidence="9" id="KW-0460">Magnesium</keyword>
<evidence type="ECO:0000256" key="1">
    <source>
        <dbReference type="ARBA" id="ARBA00000983"/>
    </source>
</evidence>
<evidence type="ECO:0000313" key="13">
    <source>
        <dbReference type="EMBL" id="QTD51981.1"/>
    </source>
</evidence>
<evidence type="ECO:0000256" key="10">
    <source>
        <dbReference type="ARBA" id="ARBA00023211"/>
    </source>
</evidence>
<dbReference type="Gene3D" id="3.40.1350.10">
    <property type="match status" value="1"/>
</dbReference>
<evidence type="ECO:0000256" key="2">
    <source>
        <dbReference type="ARBA" id="ARBA00001936"/>
    </source>
</evidence>
<dbReference type="GO" id="GO:0004528">
    <property type="term" value="F:phosphodiesterase I activity"/>
    <property type="evidence" value="ECO:0007669"/>
    <property type="project" value="UniProtKB-EC"/>
</dbReference>
<evidence type="ECO:0000256" key="4">
    <source>
        <dbReference type="ARBA" id="ARBA00005533"/>
    </source>
</evidence>
<keyword evidence="14" id="KW-1185">Reference proteome</keyword>
<dbReference type="GO" id="GO:0036297">
    <property type="term" value="P:interstrand cross-link repair"/>
    <property type="evidence" value="ECO:0007669"/>
    <property type="project" value="InterPro"/>
</dbReference>
<dbReference type="PANTHER" id="PTHR15749">
    <property type="entry name" value="FANCONI-ASSOCIATED NUCLEASE 1"/>
    <property type="match status" value="1"/>
</dbReference>
<proteinExistence type="inferred from homology"/>
<dbReference type="KEGG" id="scor:J3U87_05865"/>
<feature type="transmembrane region" description="Helical" evidence="11">
    <location>
        <begin position="399"/>
        <end position="420"/>
    </location>
</feature>
<comment type="cofactor">
    <cofactor evidence="2">
        <name>Mn(2+)</name>
        <dbReference type="ChEBI" id="CHEBI:29035"/>
    </cofactor>
</comment>
<dbReference type="AlphaFoldDB" id="A0A8A4TSH5"/>
<name>A0A8A4TSH5_SULCO</name>
<gene>
    <name evidence="13" type="ORF">J3U87_05865</name>
</gene>
<dbReference type="PANTHER" id="PTHR15749:SF4">
    <property type="entry name" value="FANCONI-ASSOCIATED NUCLEASE 1"/>
    <property type="match status" value="1"/>
</dbReference>
<protein>
    <recommendedName>
        <fullName evidence="5">phosphodiesterase I</fullName>
        <ecNumber evidence="5">3.1.4.1</ecNumber>
    </recommendedName>
</protein>
<evidence type="ECO:0000313" key="14">
    <source>
        <dbReference type="Proteomes" id="UP000663929"/>
    </source>
</evidence>
<comment type="similarity">
    <text evidence="4">Belongs to the FAN1 family.</text>
</comment>
<evidence type="ECO:0000259" key="12">
    <source>
        <dbReference type="SMART" id="SM00990"/>
    </source>
</evidence>
<dbReference type="GO" id="GO:0070336">
    <property type="term" value="F:flap-structured DNA binding"/>
    <property type="evidence" value="ECO:0007669"/>
    <property type="project" value="TreeGrafter"/>
</dbReference>
<dbReference type="EMBL" id="CP071793">
    <property type="protein sequence ID" value="QTD51981.1"/>
    <property type="molecule type" value="Genomic_DNA"/>
</dbReference>
<dbReference type="EC" id="3.1.4.1" evidence="5"/>
<dbReference type="InterPro" id="IPR011856">
    <property type="entry name" value="tRNA_endonuc-like_dom_sf"/>
</dbReference>
<dbReference type="RefSeq" id="WP_237382092.1">
    <property type="nucleotide sequence ID" value="NZ_CP071793.1"/>
</dbReference>
<keyword evidence="8" id="KW-0378">Hydrolase</keyword>
<dbReference type="Pfam" id="PF21315">
    <property type="entry name" value="FAN1_HTH"/>
    <property type="match status" value="1"/>
</dbReference>
<accession>A0A8A4TSH5</accession>
<reference evidence="13" key="1">
    <citation type="submission" date="2021-03" db="EMBL/GenBank/DDBJ databases">
        <title>Acanthopleuribacteraceae sp. M133.</title>
        <authorList>
            <person name="Wang G."/>
        </authorList>
    </citation>
    <scope>NUCLEOTIDE SEQUENCE</scope>
    <source>
        <strain evidence="13">M133</strain>
    </source>
</reference>
<comment type="catalytic activity">
    <reaction evidence="1">
        <text>Hydrolytically removes 5'-nucleotides successively from the 3'-hydroxy termini of 3'-hydroxy-terminated oligonucleotides.</text>
        <dbReference type="EC" id="3.1.4.1"/>
    </reaction>
</comment>
<evidence type="ECO:0000256" key="6">
    <source>
        <dbReference type="ARBA" id="ARBA00022722"/>
    </source>
</evidence>
<keyword evidence="6" id="KW-0540">Nuclease</keyword>
<evidence type="ECO:0000256" key="9">
    <source>
        <dbReference type="ARBA" id="ARBA00022842"/>
    </source>
</evidence>
<keyword evidence="11" id="KW-0472">Membrane</keyword>
<dbReference type="GO" id="GO:0008409">
    <property type="term" value="F:5'-3' exonuclease activity"/>
    <property type="evidence" value="ECO:0007669"/>
    <property type="project" value="TreeGrafter"/>
</dbReference>
<keyword evidence="11" id="KW-1133">Transmembrane helix</keyword>
<evidence type="ECO:0000256" key="11">
    <source>
        <dbReference type="SAM" id="Phobius"/>
    </source>
</evidence>
<dbReference type="Pfam" id="PF08774">
    <property type="entry name" value="VRR_NUC"/>
    <property type="match status" value="1"/>
</dbReference>
<feature type="domain" description="VRR-NUC" evidence="12">
    <location>
        <begin position="452"/>
        <end position="565"/>
    </location>
</feature>
<evidence type="ECO:0000256" key="8">
    <source>
        <dbReference type="ARBA" id="ARBA00022801"/>
    </source>
</evidence>
<dbReference type="SMART" id="SM00990">
    <property type="entry name" value="VRR_NUC"/>
    <property type="match status" value="1"/>
</dbReference>
<dbReference type="GO" id="GO:0046872">
    <property type="term" value="F:metal ion binding"/>
    <property type="evidence" value="ECO:0007669"/>
    <property type="project" value="UniProtKB-KW"/>
</dbReference>